<gene>
    <name evidence="2" type="ORF">B4135_3931</name>
</gene>
<feature type="region of interest" description="Disordered" evidence="1">
    <location>
        <begin position="1"/>
        <end position="43"/>
    </location>
</feature>
<name>A0A150L9U8_9BACI</name>
<reference evidence="2 3" key="1">
    <citation type="submission" date="2016-01" db="EMBL/GenBank/DDBJ databases">
        <title>Draft Genome Sequences of Seven Thermophilic Sporeformers Isolated from Foods.</title>
        <authorList>
            <person name="Berendsen E.M."/>
            <person name="Wells-Bennik M.H."/>
            <person name="Krawcyk A.O."/>
            <person name="De Jong A."/>
            <person name="Holsappel S."/>
            <person name="Eijlander R.T."/>
            <person name="Kuipers O.P."/>
        </authorList>
    </citation>
    <scope>NUCLEOTIDE SEQUENCE [LARGE SCALE GENOMIC DNA]</scope>
    <source>
        <strain evidence="2 3">B4135</strain>
    </source>
</reference>
<sequence length="43" mass="4471">MAVFPVSPARPGAGERAEKTVHGGGKNLFRGADPVSARVPRAR</sequence>
<evidence type="ECO:0000313" key="3">
    <source>
        <dbReference type="Proteomes" id="UP000075683"/>
    </source>
</evidence>
<dbReference type="AlphaFoldDB" id="A0A150L9U8"/>
<dbReference type="STRING" id="301148.B4135_3931"/>
<evidence type="ECO:0000313" key="2">
    <source>
        <dbReference type="EMBL" id="KYD09020.1"/>
    </source>
</evidence>
<dbReference type="Proteomes" id="UP000075683">
    <property type="component" value="Unassembled WGS sequence"/>
</dbReference>
<dbReference type="EMBL" id="LQYT01000133">
    <property type="protein sequence ID" value="KYD09020.1"/>
    <property type="molecule type" value="Genomic_DNA"/>
</dbReference>
<organism evidence="2 3">
    <name type="scientific">Caldibacillus debilis</name>
    <dbReference type="NCBI Taxonomy" id="301148"/>
    <lineage>
        <taxon>Bacteria</taxon>
        <taxon>Bacillati</taxon>
        <taxon>Bacillota</taxon>
        <taxon>Bacilli</taxon>
        <taxon>Bacillales</taxon>
        <taxon>Bacillaceae</taxon>
        <taxon>Caldibacillus</taxon>
    </lineage>
</organism>
<comment type="caution">
    <text evidence="2">The sequence shown here is derived from an EMBL/GenBank/DDBJ whole genome shotgun (WGS) entry which is preliminary data.</text>
</comment>
<proteinExistence type="predicted"/>
<accession>A0A150L9U8</accession>
<protein>
    <submittedName>
        <fullName evidence="2">Uncharacterized protein</fullName>
    </submittedName>
</protein>
<evidence type="ECO:0000256" key="1">
    <source>
        <dbReference type="SAM" id="MobiDB-lite"/>
    </source>
</evidence>